<keyword evidence="3" id="KW-1185">Reference proteome</keyword>
<sequence>MLPTRPRSVQKLVKPKNKDRSAERSESSSDQQIECIETALDLSKFLSKEDKLRKKSSGGSLTSRLDKLQWHMLRKTLCGLVRKLDSKSVVKGSDKYENIMKRAREEILLRIQ</sequence>
<proteinExistence type="predicted"/>
<dbReference type="AlphaFoldDB" id="A0A067R2U8"/>
<reference evidence="2 3" key="1">
    <citation type="journal article" date="2014" name="Nat. Commun.">
        <title>Molecular traces of alternative social organization in a termite genome.</title>
        <authorList>
            <person name="Terrapon N."/>
            <person name="Li C."/>
            <person name="Robertson H.M."/>
            <person name="Ji L."/>
            <person name="Meng X."/>
            <person name="Booth W."/>
            <person name="Chen Z."/>
            <person name="Childers C.P."/>
            <person name="Glastad K.M."/>
            <person name="Gokhale K."/>
            <person name="Gowin J."/>
            <person name="Gronenberg W."/>
            <person name="Hermansen R.A."/>
            <person name="Hu H."/>
            <person name="Hunt B.G."/>
            <person name="Huylmans A.K."/>
            <person name="Khalil S.M."/>
            <person name="Mitchell R.D."/>
            <person name="Munoz-Torres M.C."/>
            <person name="Mustard J.A."/>
            <person name="Pan H."/>
            <person name="Reese J.T."/>
            <person name="Scharf M.E."/>
            <person name="Sun F."/>
            <person name="Vogel H."/>
            <person name="Xiao J."/>
            <person name="Yang W."/>
            <person name="Yang Z."/>
            <person name="Yang Z."/>
            <person name="Zhou J."/>
            <person name="Zhu J."/>
            <person name="Brent C.S."/>
            <person name="Elsik C.G."/>
            <person name="Goodisman M.A."/>
            <person name="Liberles D.A."/>
            <person name="Roe R.M."/>
            <person name="Vargo E.L."/>
            <person name="Vilcinskas A."/>
            <person name="Wang J."/>
            <person name="Bornberg-Bauer E."/>
            <person name="Korb J."/>
            <person name="Zhang G."/>
            <person name="Liebig J."/>
        </authorList>
    </citation>
    <scope>NUCLEOTIDE SEQUENCE [LARGE SCALE GENOMIC DNA]</scope>
    <source>
        <tissue evidence="2">Whole organism</tissue>
    </source>
</reference>
<feature type="region of interest" description="Disordered" evidence="1">
    <location>
        <begin position="1"/>
        <end position="30"/>
    </location>
</feature>
<accession>A0A067R2U8</accession>
<feature type="compositionally biased region" description="Basic and acidic residues" evidence="1">
    <location>
        <begin position="16"/>
        <end position="27"/>
    </location>
</feature>
<evidence type="ECO:0000313" key="2">
    <source>
        <dbReference type="EMBL" id="KDR12088.1"/>
    </source>
</evidence>
<protein>
    <submittedName>
        <fullName evidence="2">Uncharacterized protein</fullName>
    </submittedName>
</protein>
<evidence type="ECO:0000256" key="1">
    <source>
        <dbReference type="SAM" id="MobiDB-lite"/>
    </source>
</evidence>
<dbReference type="Proteomes" id="UP000027135">
    <property type="component" value="Unassembled WGS sequence"/>
</dbReference>
<evidence type="ECO:0000313" key="3">
    <source>
        <dbReference type="Proteomes" id="UP000027135"/>
    </source>
</evidence>
<organism evidence="2 3">
    <name type="scientific">Zootermopsis nevadensis</name>
    <name type="common">Dampwood termite</name>
    <dbReference type="NCBI Taxonomy" id="136037"/>
    <lineage>
        <taxon>Eukaryota</taxon>
        <taxon>Metazoa</taxon>
        <taxon>Ecdysozoa</taxon>
        <taxon>Arthropoda</taxon>
        <taxon>Hexapoda</taxon>
        <taxon>Insecta</taxon>
        <taxon>Pterygota</taxon>
        <taxon>Neoptera</taxon>
        <taxon>Polyneoptera</taxon>
        <taxon>Dictyoptera</taxon>
        <taxon>Blattodea</taxon>
        <taxon>Blattoidea</taxon>
        <taxon>Termitoidae</taxon>
        <taxon>Termopsidae</taxon>
        <taxon>Zootermopsis</taxon>
    </lineage>
</organism>
<dbReference type="InParanoid" id="A0A067R2U8"/>
<name>A0A067R2U8_ZOONE</name>
<dbReference type="STRING" id="136037.A0A067R2U8"/>
<gene>
    <name evidence="2" type="ORF">L798_14010</name>
</gene>
<dbReference type="EMBL" id="KK853047">
    <property type="protein sequence ID" value="KDR12088.1"/>
    <property type="molecule type" value="Genomic_DNA"/>
</dbReference>